<name>C8PCR3_9LACO</name>
<sequence>MGVISLKHKFIAIMTAISLLILNIAIQPVLATQVTNKINISSALVRNTMKVQLMEQDFQLKQKKQADQAKLKAIKIKQQQWNQMEQKQAMQRAQKAKQAIAQAPKPQIRTVNKGTFKVSFYDPAVLGSRLGYHGVAANLNIFPRGTRLRITLSNGMVLYRVVNDTGSFAYSNPRQLDVAMPNSQIPAAGILYASVEVIY</sequence>
<evidence type="ECO:0000313" key="1">
    <source>
        <dbReference type="EMBL" id="EEW51721.1"/>
    </source>
</evidence>
<reference evidence="1 2" key="1">
    <citation type="submission" date="2009-09" db="EMBL/GenBank/DDBJ databases">
        <authorList>
            <person name="Qin X."/>
            <person name="Bachman B."/>
            <person name="Battles P."/>
            <person name="Bell A."/>
            <person name="Bess C."/>
            <person name="Bickham C."/>
            <person name="Chaboub L."/>
            <person name="Chen D."/>
            <person name="Coyle M."/>
            <person name="Deiros D.R."/>
            <person name="Dinh H."/>
            <person name="Forbes L."/>
            <person name="Fowler G."/>
            <person name="Francisco L."/>
            <person name="Fu Q."/>
            <person name="Gubbala S."/>
            <person name="Hale W."/>
            <person name="Han Y."/>
            <person name="Hemphill L."/>
            <person name="Highlander S.K."/>
            <person name="Hirani K."/>
            <person name="Hogues M."/>
            <person name="Jackson L."/>
            <person name="Jakkamsetti A."/>
            <person name="Javaid M."/>
            <person name="Jiang H."/>
            <person name="Korchina V."/>
            <person name="Kovar C."/>
            <person name="Lara F."/>
            <person name="Lee S."/>
            <person name="Mata R."/>
            <person name="Mathew T."/>
            <person name="Moen C."/>
            <person name="Morales K."/>
            <person name="Munidasa M."/>
            <person name="Nazareth L."/>
            <person name="Ngo R."/>
            <person name="Nguyen L."/>
            <person name="Okwuonu G."/>
            <person name="Ongeri F."/>
            <person name="Patil S."/>
            <person name="Petrosino J."/>
            <person name="Pham C."/>
            <person name="Pham P."/>
            <person name="Pu L.-L."/>
            <person name="Puazo M."/>
            <person name="Raj R."/>
            <person name="Reid J."/>
            <person name="Rouhana J."/>
            <person name="Saada N."/>
            <person name="Shang Y."/>
            <person name="Simmons D."/>
            <person name="Thornton R."/>
            <person name="Warren J."/>
            <person name="Weissenberger G."/>
            <person name="Zhang J."/>
            <person name="Zhang L."/>
            <person name="Zhou C."/>
            <person name="Zhu D."/>
            <person name="Muzny D."/>
            <person name="Worley K."/>
            <person name="Gibbs R."/>
        </authorList>
    </citation>
    <scope>NUCLEOTIDE SEQUENCE [LARGE SCALE GENOMIC DNA]</scope>
    <source>
        <strain evidence="1 2">DSM 13335</strain>
    </source>
</reference>
<dbReference type="EMBL" id="ACLN01000010">
    <property type="protein sequence ID" value="EEW51721.1"/>
    <property type="molecule type" value="Genomic_DNA"/>
</dbReference>
<protein>
    <recommendedName>
        <fullName evidence="3">3D domain protein</fullName>
    </recommendedName>
</protein>
<gene>
    <name evidence="1" type="ORF">HMPREF0520_0883</name>
</gene>
<evidence type="ECO:0008006" key="3">
    <source>
        <dbReference type="Google" id="ProtNLM"/>
    </source>
</evidence>
<dbReference type="AlphaFoldDB" id="C8PCR3"/>
<keyword evidence="2" id="KW-1185">Reference proteome</keyword>
<dbReference type="PATRIC" id="fig|525328.13.peg.1171"/>
<evidence type="ECO:0000313" key="2">
    <source>
        <dbReference type="Proteomes" id="UP000004115"/>
    </source>
</evidence>
<dbReference type="HOGENOM" id="CLU_120916_0_0_9"/>
<proteinExistence type="predicted"/>
<accession>C8PCR3</accession>
<dbReference type="Proteomes" id="UP000004115">
    <property type="component" value="Unassembled WGS sequence"/>
</dbReference>
<comment type="caution">
    <text evidence="1">The sequence shown here is derived from an EMBL/GenBank/DDBJ whole genome shotgun (WGS) entry which is preliminary data.</text>
</comment>
<organism evidence="1 2">
    <name type="scientific">Lactobacillus iners DSM 13335</name>
    <dbReference type="NCBI Taxonomy" id="525328"/>
    <lineage>
        <taxon>Bacteria</taxon>
        <taxon>Bacillati</taxon>
        <taxon>Bacillota</taxon>
        <taxon>Bacilli</taxon>
        <taxon>Lactobacillales</taxon>
        <taxon>Lactobacillaceae</taxon>
        <taxon>Lactobacillus</taxon>
    </lineage>
</organism>